<proteinExistence type="predicted"/>
<evidence type="ECO:0000259" key="2">
    <source>
        <dbReference type="Pfam" id="PF03108"/>
    </source>
</evidence>
<comment type="caution">
    <text evidence="3">The sequence shown here is derived from an EMBL/GenBank/DDBJ whole genome shotgun (WGS) entry which is preliminary data.</text>
</comment>
<feature type="compositionally biased region" description="Basic and acidic residues" evidence="1">
    <location>
        <begin position="10"/>
        <end position="24"/>
    </location>
</feature>
<evidence type="ECO:0000313" key="3">
    <source>
        <dbReference type="EMBL" id="KAF5175802.1"/>
    </source>
</evidence>
<feature type="domain" description="Transposase MuDR plant" evidence="2">
    <location>
        <begin position="125"/>
        <end position="188"/>
    </location>
</feature>
<dbReference type="Pfam" id="PF03108">
    <property type="entry name" value="DBD_Tnp_Mut"/>
    <property type="match status" value="1"/>
</dbReference>
<dbReference type="InterPro" id="IPR004332">
    <property type="entry name" value="Transposase_MuDR"/>
</dbReference>
<feature type="region of interest" description="Disordered" evidence="1">
    <location>
        <begin position="42"/>
        <end position="101"/>
    </location>
</feature>
<name>A0A7J6UU77_THATH</name>
<feature type="compositionally biased region" description="Acidic residues" evidence="1">
    <location>
        <begin position="42"/>
        <end position="64"/>
    </location>
</feature>
<accession>A0A7J6UU77</accession>
<protein>
    <recommendedName>
        <fullName evidence="2">Transposase MuDR plant domain-containing protein</fullName>
    </recommendedName>
</protein>
<keyword evidence="4" id="KW-1185">Reference proteome</keyword>
<dbReference type="Proteomes" id="UP000554482">
    <property type="component" value="Unassembled WGS sequence"/>
</dbReference>
<reference evidence="3 4" key="1">
    <citation type="submission" date="2020-06" db="EMBL/GenBank/DDBJ databases">
        <title>Transcriptomic and genomic resources for Thalictrum thalictroides and T. hernandezii: Facilitating candidate gene discovery in an emerging model plant lineage.</title>
        <authorList>
            <person name="Arias T."/>
            <person name="Riano-Pachon D.M."/>
            <person name="Di Stilio V.S."/>
        </authorList>
    </citation>
    <scope>NUCLEOTIDE SEQUENCE [LARGE SCALE GENOMIC DNA]</scope>
    <source>
        <strain evidence="4">cv. WT478/WT964</strain>
        <tissue evidence="3">Leaves</tissue>
    </source>
</reference>
<organism evidence="3 4">
    <name type="scientific">Thalictrum thalictroides</name>
    <name type="common">Rue-anemone</name>
    <name type="synonym">Anemone thalictroides</name>
    <dbReference type="NCBI Taxonomy" id="46969"/>
    <lineage>
        <taxon>Eukaryota</taxon>
        <taxon>Viridiplantae</taxon>
        <taxon>Streptophyta</taxon>
        <taxon>Embryophyta</taxon>
        <taxon>Tracheophyta</taxon>
        <taxon>Spermatophyta</taxon>
        <taxon>Magnoliopsida</taxon>
        <taxon>Ranunculales</taxon>
        <taxon>Ranunculaceae</taxon>
        <taxon>Thalictroideae</taxon>
        <taxon>Thalictrum</taxon>
    </lineage>
</organism>
<dbReference type="OrthoDB" id="1732944at2759"/>
<evidence type="ECO:0000313" key="4">
    <source>
        <dbReference type="Proteomes" id="UP000554482"/>
    </source>
</evidence>
<evidence type="ECO:0000256" key="1">
    <source>
        <dbReference type="SAM" id="MobiDB-lite"/>
    </source>
</evidence>
<sequence>FEDVEAQASHSRDEPRSNVHHDEDNVIVEFLGKTFNLDQLDASDEEYLSAESSDEDIEPNEDDDGPLKRKTPQKPSIDGEGPSDRGDGEGFTVGDDSDGEDAHFIKKTDILDEDDELTTGEEGLQLFVDQTWQDIYVCRQHLRDYAVEKRFEYKYKKNDSDKIILLCKQHPVCQWRVLVARTNDKHTMECRKIEGRHTCIGDVTDKNRMATAPWIA</sequence>
<feature type="non-terminal residue" evidence="3">
    <location>
        <position position="1"/>
    </location>
</feature>
<feature type="non-terminal residue" evidence="3">
    <location>
        <position position="216"/>
    </location>
</feature>
<dbReference type="EMBL" id="JABWDY010043559">
    <property type="protein sequence ID" value="KAF5175802.1"/>
    <property type="molecule type" value="Genomic_DNA"/>
</dbReference>
<gene>
    <name evidence="3" type="ORF">FRX31_034611</name>
</gene>
<feature type="region of interest" description="Disordered" evidence="1">
    <location>
        <begin position="1"/>
        <end position="24"/>
    </location>
</feature>
<dbReference type="AlphaFoldDB" id="A0A7J6UU77"/>